<feature type="region of interest" description="Disordered" evidence="1">
    <location>
        <begin position="36"/>
        <end position="80"/>
    </location>
</feature>
<name>A0A8X6J242_TRICU</name>
<reference evidence="2" key="1">
    <citation type="submission" date="2020-07" db="EMBL/GenBank/DDBJ databases">
        <title>Multicomponent nature underlies the extraordinary mechanical properties of spider dragline silk.</title>
        <authorList>
            <person name="Kono N."/>
            <person name="Nakamura H."/>
            <person name="Mori M."/>
            <person name="Yoshida Y."/>
            <person name="Ohtoshi R."/>
            <person name="Malay A.D."/>
            <person name="Moran D.A.P."/>
            <person name="Tomita M."/>
            <person name="Numata K."/>
            <person name="Arakawa K."/>
        </authorList>
    </citation>
    <scope>NUCLEOTIDE SEQUENCE</scope>
</reference>
<accession>A0A8X6J242</accession>
<evidence type="ECO:0000256" key="1">
    <source>
        <dbReference type="SAM" id="MobiDB-lite"/>
    </source>
</evidence>
<dbReference type="Proteomes" id="UP000887116">
    <property type="component" value="Unassembled WGS sequence"/>
</dbReference>
<comment type="caution">
    <text evidence="2">The sequence shown here is derived from an EMBL/GenBank/DDBJ whole genome shotgun (WGS) entry which is preliminary data.</text>
</comment>
<gene>
    <name evidence="2" type="ORF">TNCT_471121</name>
</gene>
<protein>
    <submittedName>
        <fullName evidence="2">Uncharacterized protein</fullName>
    </submittedName>
</protein>
<dbReference type="EMBL" id="BMAO01006166">
    <property type="protein sequence ID" value="GFR06623.1"/>
    <property type="molecule type" value="Genomic_DNA"/>
</dbReference>
<proteinExistence type="predicted"/>
<dbReference type="AlphaFoldDB" id="A0A8X6J242"/>
<sequence length="153" mass="17590">MTREHQLADQCNQRTEKICYTAQIARAIGAMHVPTVDNQKRGKNPRKLRLQKDRRSLTAGCTKNREKRAPPVVGKTEMMDGKGAINEVDRHQEQPPRTNHSRKIEDFKNLKMWVYRYAKPQHGKTMKGPPNRTIGAIWLKLTTKEGHKAASRP</sequence>
<evidence type="ECO:0000313" key="3">
    <source>
        <dbReference type="Proteomes" id="UP000887116"/>
    </source>
</evidence>
<organism evidence="2 3">
    <name type="scientific">Trichonephila clavata</name>
    <name type="common">Joro spider</name>
    <name type="synonym">Nephila clavata</name>
    <dbReference type="NCBI Taxonomy" id="2740835"/>
    <lineage>
        <taxon>Eukaryota</taxon>
        <taxon>Metazoa</taxon>
        <taxon>Ecdysozoa</taxon>
        <taxon>Arthropoda</taxon>
        <taxon>Chelicerata</taxon>
        <taxon>Arachnida</taxon>
        <taxon>Araneae</taxon>
        <taxon>Araneomorphae</taxon>
        <taxon>Entelegynae</taxon>
        <taxon>Araneoidea</taxon>
        <taxon>Nephilidae</taxon>
        <taxon>Trichonephila</taxon>
    </lineage>
</organism>
<evidence type="ECO:0000313" key="2">
    <source>
        <dbReference type="EMBL" id="GFR06623.1"/>
    </source>
</evidence>
<keyword evidence="3" id="KW-1185">Reference proteome</keyword>